<keyword evidence="2" id="KW-1185">Reference proteome</keyword>
<sequence>MSEAASWESFWDLADPERGARQLRELYGAEAAEAADSCASAAQADDRDDDYRFWTAVKARL</sequence>
<reference evidence="1" key="1">
    <citation type="submission" date="2020-03" db="EMBL/GenBank/DDBJ databases">
        <title>Genome of Pelagibius litoralis DSM 21314T.</title>
        <authorList>
            <person name="Wang G."/>
        </authorList>
    </citation>
    <scope>NUCLEOTIDE SEQUENCE</scope>
    <source>
        <strain evidence="1">DSM 21314</strain>
    </source>
</reference>
<dbReference type="AlphaFoldDB" id="A0A967EZT4"/>
<evidence type="ECO:0000313" key="1">
    <source>
        <dbReference type="EMBL" id="NIA70447.1"/>
    </source>
</evidence>
<accession>A0A967EZT4</accession>
<dbReference type="RefSeq" id="WP_167227067.1">
    <property type="nucleotide sequence ID" value="NZ_JAAQPH010000014.1"/>
</dbReference>
<organism evidence="1 2">
    <name type="scientific">Pelagibius litoralis</name>
    <dbReference type="NCBI Taxonomy" id="374515"/>
    <lineage>
        <taxon>Bacteria</taxon>
        <taxon>Pseudomonadati</taxon>
        <taxon>Pseudomonadota</taxon>
        <taxon>Alphaproteobacteria</taxon>
        <taxon>Rhodospirillales</taxon>
        <taxon>Rhodovibrionaceae</taxon>
        <taxon>Pelagibius</taxon>
    </lineage>
</organism>
<gene>
    <name evidence="1" type="ORF">HBA54_17760</name>
</gene>
<name>A0A967EZT4_9PROT</name>
<dbReference type="EMBL" id="JAAQPH010000014">
    <property type="protein sequence ID" value="NIA70447.1"/>
    <property type="molecule type" value="Genomic_DNA"/>
</dbReference>
<comment type="caution">
    <text evidence="1">The sequence shown here is derived from an EMBL/GenBank/DDBJ whole genome shotgun (WGS) entry which is preliminary data.</text>
</comment>
<proteinExistence type="predicted"/>
<evidence type="ECO:0000313" key="2">
    <source>
        <dbReference type="Proteomes" id="UP000761264"/>
    </source>
</evidence>
<protein>
    <submittedName>
        <fullName evidence="1">Uncharacterized protein</fullName>
    </submittedName>
</protein>
<dbReference type="Proteomes" id="UP000761264">
    <property type="component" value="Unassembled WGS sequence"/>
</dbReference>